<dbReference type="GO" id="GO:0022625">
    <property type="term" value="C:cytosolic large ribosomal subunit"/>
    <property type="evidence" value="ECO:0007669"/>
    <property type="project" value="TreeGrafter"/>
</dbReference>
<evidence type="ECO:0000256" key="3">
    <source>
        <dbReference type="ARBA" id="ARBA00022980"/>
    </source>
</evidence>
<dbReference type="InterPro" id="IPR029751">
    <property type="entry name" value="Ribosomal_L25_dom"/>
</dbReference>
<dbReference type="AlphaFoldDB" id="A0A4Y9QT80"/>
<evidence type="ECO:0000256" key="2">
    <source>
        <dbReference type="ARBA" id="ARBA00022884"/>
    </source>
</evidence>
<dbReference type="GO" id="GO:0003735">
    <property type="term" value="F:structural constituent of ribosome"/>
    <property type="evidence" value="ECO:0007669"/>
    <property type="project" value="InterPro"/>
</dbReference>
<keyword evidence="2" id="KW-0694">RNA-binding</keyword>
<name>A0A4Y9QT80_9MICO</name>
<evidence type="ECO:0000259" key="5">
    <source>
        <dbReference type="Pfam" id="PF01386"/>
    </source>
</evidence>
<evidence type="ECO:0000313" key="7">
    <source>
        <dbReference type="EMBL" id="TFV95058.1"/>
    </source>
</evidence>
<dbReference type="GO" id="GO:0008097">
    <property type="term" value="F:5S rRNA binding"/>
    <property type="evidence" value="ECO:0007669"/>
    <property type="project" value="InterPro"/>
</dbReference>
<organism evidence="7 8">
    <name type="scientific">Orlajensenia leifsoniae</name>
    <dbReference type="NCBI Taxonomy" id="2561933"/>
    <lineage>
        <taxon>Bacteria</taxon>
        <taxon>Bacillati</taxon>
        <taxon>Actinomycetota</taxon>
        <taxon>Actinomycetes</taxon>
        <taxon>Micrococcales</taxon>
        <taxon>Microbacteriaceae</taxon>
        <taxon>Orlajensenia</taxon>
    </lineage>
</organism>
<dbReference type="InterPro" id="IPR037121">
    <property type="entry name" value="Ribosomal_bL25_C"/>
</dbReference>
<keyword evidence="8" id="KW-1185">Reference proteome</keyword>
<keyword evidence="4" id="KW-0687">Ribonucleoprotein</keyword>
<dbReference type="SUPFAM" id="SSF50715">
    <property type="entry name" value="Ribosomal protein L25-like"/>
    <property type="match status" value="1"/>
</dbReference>
<feature type="non-terminal residue" evidence="7">
    <location>
        <position position="1"/>
    </location>
</feature>
<dbReference type="InterPro" id="IPR020930">
    <property type="entry name" value="Ribosomal_uL5_bac-type"/>
</dbReference>
<dbReference type="InterPro" id="IPR020057">
    <property type="entry name" value="Ribosomal_bL25_b-dom"/>
</dbReference>
<evidence type="ECO:0000259" key="6">
    <source>
        <dbReference type="Pfam" id="PF14693"/>
    </source>
</evidence>
<dbReference type="CDD" id="cd00495">
    <property type="entry name" value="Ribosomal_L25_TL5_CTC"/>
    <property type="match status" value="1"/>
</dbReference>
<gene>
    <name evidence="7" type="ORF">E4M00_15390</name>
</gene>
<dbReference type="Pfam" id="PF14693">
    <property type="entry name" value="Ribosomal_TL5_C"/>
    <property type="match status" value="1"/>
</dbReference>
<dbReference type="PANTHER" id="PTHR33284">
    <property type="entry name" value="RIBOSOMAL PROTEIN L25/GLN-TRNA SYNTHETASE, ANTI-CODON-BINDING DOMAIN-CONTAINING PROTEIN"/>
    <property type="match status" value="1"/>
</dbReference>
<dbReference type="Gene3D" id="2.170.120.20">
    <property type="entry name" value="Ribosomal protein L25, beta domain"/>
    <property type="match status" value="1"/>
</dbReference>
<dbReference type="Gene3D" id="2.40.240.10">
    <property type="entry name" value="Ribosomal Protein L25, Chain P"/>
    <property type="match status" value="1"/>
</dbReference>
<protein>
    <submittedName>
        <fullName evidence="7">50S ribosomal protein L25</fullName>
    </submittedName>
</protein>
<evidence type="ECO:0000256" key="4">
    <source>
        <dbReference type="ARBA" id="ARBA00023274"/>
    </source>
</evidence>
<keyword evidence="3 7" id="KW-0689">Ribosomal protein</keyword>
<dbReference type="InterPro" id="IPR011035">
    <property type="entry name" value="Ribosomal_bL25/Gln-tRNA_synth"/>
</dbReference>
<dbReference type="Pfam" id="PF01386">
    <property type="entry name" value="Ribosomal_L25p"/>
    <property type="match status" value="1"/>
</dbReference>
<accession>A0A4Y9QT80</accession>
<dbReference type="NCBIfam" id="TIGR00731">
    <property type="entry name" value="bL25_bact_ctc"/>
    <property type="match status" value="1"/>
</dbReference>
<comment type="caution">
    <text evidence="7">The sequence shown here is derived from an EMBL/GenBank/DDBJ whole genome shotgun (WGS) entry which is preliminary data.</text>
</comment>
<proteinExistence type="predicted"/>
<evidence type="ECO:0000313" key="8">
    <source>
        <dbReference type="Proteomes" id="UP000298127"/>
    </source>
</evidence>
<dbReference type="EMBL" id="SPQZ01000007">
    <property type="protein sequence ID" value="TFV95058.1"/>
    <property type="molecule type" value="Genomic_DNA"/>
</dbReference>
<evidence type="ECO:0000256" key="1">
    <source>
        <dbReference type="ARBA" id="ARBA00022730"/>
    </source>
</evidence>
<sequence length="230" mass="24651">KANALLELDIDGKTELVLVKDVQKDPVRQIIEHLDLIVIHKGEKVQIEVPVHVTGETVAGTIADLDAKTLLLEAEATHIPENVVVDVGGLEEGAQIFAKDIELPRGSSLISDPDISVVSLVPSEISTSASVQMRLKALIALFGEDELGHVLRVTNPELLRLDEASAKKSNALDALAGLERVAVLATNRWGSAAIDWLRGPNIVLEGARPMDVLELDGPDEVIRAIRLSAA</sequence>
<reference evidence="7 8" key="1">
    <citation type="journal article" date="2018" name="J. Microbiol.">
        <title>Leifsonia flava sp. nov., a novel actinobacterium isolated from the rhizosphere of Aquilegia viridiflora.</title>
        <authorList>
            <person name="Cai Y."/>
            <person name="Tao W.Z."/>
            <person name="Ma Y.J."/>
            <person name="Cheng J."/>
            <person name="Zhang M.Y."/>
            <person name="Zhang Y.X."/>
        </authorList>
    </citation>
    <scope>NUCLEOTIDE SEQUENCE [LARGE SCALE GENOMIC DNA]</scope>
    <source>
        <strain evidence="7 8">SYP-B2174</strain>
    </source>
</reference>
<dbReference type="InterPro" id="IPR020056">
    <property type="entry name" value="Rbsml_bL25/Gln-tRNA_synth_N"/>
</dbReference>
<dbReference type="PANTHER" id="PTHR33284:SF1">
    <property type="entry name" value="RIBOSOMAL PROTEIN L25_GLN-TRNA SYNTHETASE, ANTI-CODON-BINDING DOMAIN-CONTAINING PROTEIN"/>
    <property type="match status" value="1"/>
</dbReference>
<dbReference type="InterPro" id="IPR001021">
    <property type="entry name" value="Ribosomal_bL25_long"/>
</dbReference>
<feature type="domain" description="Large ribosomal subunit protein bL25 beta" evidence="6">
    <location>
        <begin position="44"/>
        <end position="122"/>
    </location>
</feature>
<feature type="domain" description="Large ribosomal subunit protein bL25 L25" evidence="5">
    <location>
        <begin position="3"/>
        <end position="36"/>
    </location>
</feature>
<dbReference type="Proteomes" id="UP000298127">
    <property type="component" value="Unassembled WGS sequence"/>
</dbReference>
<keyword evidence="1" id="KW-0699">rRNA-binding</keyword>
<dbReference type="GO" id="GO:0006412">
    <property type="term" value="P:translation"/>
    <property type="evidence" value="ECO:0007669"/>
    <property type="project" value="InterPro"/>
</dbReference>